<dbReference type="CDD" id="cd00009">
    <property type="entry name" value="AAA"/>
    <property type="match status" value="1"/>
</dbReference>
<dbReference type="NCBIfam" id="NF005304">
    <property type="entry name" value="PRK06835.1"/>
    <property type="match status" value="1"/>
</dbReference>
<dbReference type="EMBL" id="RLIH01000001">
    <property type="protein sequence ID" value="RVU55722.1"/>
    <property type="molecule type" value="Genomic_DNA"/>
</dbReference>
<dbReference type="Proteomes" id="UP000288812">
    <property type="component" value="Unassembled WGS sequence"/>
</dbReference>
<dbReference type="PANTHER" id="PTHR30050:SF4">
    <property type="entry name" value="ATP-BINDING PROTEIN RV3427C IN INSERTION SEQUENCE-RELATED"/>
    <property type="match status" value="1"/>
</dbReference>
<dbReference type="Pfam" id="PF00308">
    <property type="entry name" value="Bac_DnaA"/>
    <property type="match status" value="1"/>
</dbReference>
<reference evidence="2 3" key="1">
    <citation type="submission" date="2018-11" db="EMBL/GenBank/DDBJ databases">
        <title>Genome sequencing and assembly of Anaerosphaera sp. nov., GS7-6-2.</title>
        <authorList>
            <person name="Rettenmaier R."/>
            <person name="Liebl W."/>
            <person name="Zverlov V."/>
        </authorList>
    </citation>
    <scope>NUCLEOTIDE SEQUENCE [LARGE SCALE GENOMIC DNA]</scope>
    <source>
        <strain evidence="2 3">GS7-6-2</strain>
    </source>
</reference>
<gene>
    <name evidence="2" type="ORF">EF514_00470</name>
</gene>
<protein>
    <submittedName>
        <fullName evidence="2">DNA replication protein DnaC</fullName>
    </submittedName>
</protein>
<organism evidence="2 3">
    <name type="scientific">Anaerosphaera multitolerans</name>
    <dbReference type="NCBI Taxonomy" id="2487351"/>
    <lineage>
        <taxon>Bacteria</taxon>
        <taxon>Bacillati</taxon>
        <taxon>Bacillota</taxon>
        <taxon>Tissierellia</taxon>
        <taxon>Tissierellales</taxon>
        <taxon>Peptoniphilaceae</taxon>
        <taxon>Anaerosphaera</taxon>
    </lineage>
</organism>
<keyword evidence="3" id="KW-1185">Reference proteome</keyword>
<dbReference type="RefSeq" id="WP_127722716.1">
    <property type="nucleotide sequence ID" value="NZ_RLIH01000001.1"/>
</dbReference>
<dbReference type="GO" id="GO:0006260">
    <property type="term" value="P:DNA replication"/>
    <property type="evidence" value="ECO:0007669"/>
    <property type="project" value="TreeGrafter"/>
</dbReference>
<dbReference type="AlphaFoldDB" id="A0A437S9Q8"/>
<accession>A0A437S9Q8</accession>
<name>A0A437S9Q8_9FIRM</name>
<dbReference type="GO" id="GO:0005524">
    <property type="term" value="F:ATP binding"/>
    <property type="evidence" value="ECO:0007669"/>
    <property type="project" value="InterPro"/>
</dbReference>
<comment type="caution">
    <text evidence="2">The sequence shown here is derived from an EMBL/GenBank/DDBJ whole genome shotgun (WGS) entry which is preliminary data.</text>
</comment>
<feature type="domain" description="Chromosomal replication initiator protein DnaA ATPAse" evidence="1">
    <location>
        <begin position="182"/>
        <end position="304"/>
    </location>
</feature>
<dbReference type="Gene3D" id="3.40.50.300">
    <property type="entry name" value="P-loop containing nucleotide triphosphate hydrolases"/>
    <property type="match status" value="1"/>
</dbReference>
<dbReference type="InterPro" id="IPR027417">
    <property type="entry name" value="P-loop_NTPase"/>
</dbReference>
<dbReference type="InterPro" id="IPR013317">
    <property type="entry name" value="DnaA_dom"/>
</dbReference>
<dbReference type="PANTHER" id="PTHR30050">
    <property type="entry name" value="CHROMOSOMAL REPLICATION INITIATOR PROTEIN DNAA"/>
    <property type="match status" value="1"/>
</dbReference>
<dbReference type="SUPFAM" id="SSF52540">
    <property type="entry name" value="P-loop containing nucleoside triphosphate hydrolases"/>
    <property type="match status" value="1"/>
</dbReference>
<evidence type="ECO:0000313" key="2">
    <source>
        <dbReference type="EMBL" id="RVU55722.1"/>
    </source>
</evidence>
<proteinExistence type="predicted"/>
<dbReference type="OrthoDB" id="9776217at2"/>
<sequence>MKDVFRKIEREYELQRDKNKRDLEDRKREIYAEIPQIKKIDECISSLGFQSLRSQVKSPSLDELRKINEDIYALRGEKERLLLENDYSRDYLDDSYSCYDCKDTGFLEDGSRCHCMQAKIARELYYISNMSYTLDKENFNTFDLGIFSREPYKNEGISPRENMEMVLKLSRRFINTFKDKNDMNLLFYGPTGQGKTFMLNCIAKELIDENVAVVYQTAFNMLDLIEDRKFRRNEINSVKYNLLFDCELLIIDDLGIEFTNSFTASEIFNIVNTRILRGSKTLISTNLSPDELTAKYTDRVFSRVFQKFEPIKFFGEDLRLKINS</sequence>
<evidence type="ECO:0000259" key="1">
    <source>
        <dbReference type="Pfam" id="PF00308"/>
    </source>
</evidence>
<evidence type="ECO:0000313" key="3">
    <source>
        <dbReference type="Proteomes" id="UP000288812"/>
    </source>
</evidence>